<dbReference type="EMBL" id="KV750016">
    <property type="protein sequence ID" value="OCL06648.1"/>
    <property type="molecule type" value="Genomic_DNA"/>
</dbReference>
<dbReference type="PANTHER" id="PTHR48094">
    <property type="entry name" value="PROTEIN/NUCLEIC ACID DEGLYCASE DJ-1-RELATED"/>
    <property type="match status" value="1"/>
</dbReference>
<evidence type="ECO:0000256" key="2">
    <source>
        <dbReference type="ARBA" id="ARBA00048082"/>
    </source>
</evidence>
<dbReference type="PANTHER" id="PTHR48094:SF22">
    <property type="entry name" value="DJ-1_PFPI DOMAIN-CONTAINING PROTEIN"/>
    <property type="match status" value="1"/>
</dbReference>
<gene>
    <name evidence="5" type="ORF">AOQ84DRAFT_398893</name>
</gene>
<comment type="catalytic activity">
    <reaction evidence="2">
        <text>methylglyoxal + H2O = (R)-lactate + H(+)</text>
        <dbReference type="Rhea" id="RHEA:27754"/>
        <dbReference type="ChEBI" id="CHEBI:15377"/>
        <dbReference type="ChEBI" id="CHEBI:15378"/>
        <dbReference type="ChEBI" id="CHEBI:16004"/>
        <dbReference type="ChEBI" id="CHEBI:17158"/>
        <dbReference type="EC" id="4.2.1.130"/>
    </reaction>
</comment>
<dbReference type="Proteomes" id="UP000250140">
    <property type="component" value="Unassembled WGS sequence"/>
</dbReference>
<feature type="domain" description="DJ-1/PfpI" evidence="4">
    <location>
        <begin position="72"/>
        <end position="211"/>
    </location>
</feature>
<dbReference type="Gene3D" id="3.40.50.880">
    <property type="match status" value="1"/>
</dbReference>
<dbReference type="InterPro" id="IPR029062">
    <property type="entry name" value="Class_I_gatase-like"/>
</dbReference>
<evidence type="ECO:0000256" key="1">
    <source>
        <dbReference type="ARBA" id="ARBA00013134"/>
    </source>
</evidence>
<accession>A0A8E2JRC6</accession>
<feature type="compositionally biased region" description="Basic and acidic residues" evidence="3">
    <location>
        <begin position="18"/>
        <end position="32"/>
    </location>
</feature>
<dbReference type="EC" id="4.2.1.130" evidence="1"/>
<name>A0A8E2JRC6_9PEZI</name>
<sequence>MPGKKILVVLSDANSFPLHKDGNTGQEPKPDPNSETLLAFAGNFYERRRENELIERMKRDNGFTKPRRFADISDEELKSFDGVLIPGGHAPLADLGDDKDLGRILRHFHAEHKPTAAICDGPYAFLSTRAAGEGDFAYKGYKLTSWSDAEEKIMETMLRGEVDRVESSLRDAGAVMVEGMGEKVRQITVDREVISGGDPMAANALRNKFVEMLGA</sequence>
<proteinExistence type="predicted"/>
<organism evidence="5 6">
    <name type="scientific">Glonium stellatum</name>
    <dbReference type="NCBI Taxonomy" id="574774"/>
    <lineage>
        <taxon>Eukaryota</taxon>
        <taxon>Fungi</taxon>
        <taxon>Dikarya</taxon>
        <taxon>Ascomycota</taxon>
        <taxon>Pezizomycotina</taxon>
        <taxon>Dothideomycetes</taxon>
        <taxon>Pleosporomycetidae</taxon>
        <taxon>Gloniales</taxon>
        <taxon>Gloniaceae</taxon>
        <taxon>Glonium</taxon>
    </lineage>
</organism>
<protein>
    <recommendedName>
        <fullName evidence="1">D-lactate dehydratase</fullName>
        <ecNumber evidence="1">4.2.1.130</ecNumber>
    </recommendedName>
</protein>
<dbReference type="OrthoDB" id="543156at2759"/>
<evidence type="ECO:0000313" key="5">
    <source>
        <dbReference type="EMBL" id="OCL06648.1"/>
    </source>
</evidence>
<dbReference type="Pfam" id="PF01965">
    <property type="entry name" value="DJ-1_PfpI"/>
    <property type="match status" value="1"/>
</dbReference>
<keyword evidence="6" id="KW-1185">Reference proteome</keyword>
<dbReference type="AlphaFoldDB" id="A0A8E2JRC6"/>
<dbReference type="InterPro" id="IPR050325">
    <property type="entry name" value="Prot/Nucl_acid_deglycase"/>
</dbReference>
<evidence type="ECO:0000313" key="6">
    <source>
        <dbReference type="Proteomes" id="UP000250140"/>
    </source>
</evidence>
<dbReference type="GO" id="GO:0005737">
    <property type="term" value="C:cytoplasm"/>
    <property type="evidence" value="ECO:0007669"/>
    <property type="project" value="TreeGrafter"/>
</dbReference>
<reference evidence="5 6" key="1">
    <citation type="journal article" date="2016" name="Nat. Commun.">
        <title>Ectomycorrhizal ecology is imprinted in the genome of the dominant symbiotic fungus Cenococcum geophilum.</title>
        <authorList>
            <consortium name="DOE Joint Genome Institute"/>
            <person name="Peter M."/>
            <person name="Kohler A."/>
            <person name="Ohm R.A."/>
            <person name="Kuo A."/>
            <person name="Krutzmann J."/>
            <person name="Morin E."/>
            <person name="Arend M."/>
            <person name="Barry K.W."/>
            <person name="Binder M."/>
            <person name="Choi C."/>
            <person name="Clum A."/>
            <person name="Copeland A."/>
            <person name="Grisel N."/>
            <person name="Haridas S."/>
            <person name="Kipfer T."/>
            <person name="LaButti K."/>
            <person name="Lindquist E."/>
            <person name="Lipzen A."/>
            <person name="Maire R."/>
            <person name="Meier B."/>
            <person name="Mihaltcheva S."/>
            <person name="Molinier V."/>
            <person name="Murat C."/>
            <person name="Poggeler S."/>
            <person name="Quandt C.A."/>
            <person name="Sperisen C."/>
            <person name="Tritt A."/>
            <person name="Tisserant E."/>
            <person name="Crous P.W."/>
            <person name="Henrissat B."/>
            <person name="Nehls U."/>
            <person name="Egli S."/>
            <person name="Spatafora J.W."/>
            <person name="Grigoriev I.V."/>
            <person name="Martin F.M."/>
        </authorList>
    </citation>
    <scope>NUCLEOTIDE SEQUENCE [LARGE SCALE GENOMIC DNA]</scope>
    <source>
        <strain evidence="5 6">CBS 207.34</strain>
    </source>
</reference>
<dbReference type="SUPFAM" id="SSF52317">
    <property type="entry name" value="Class I glutamine amidotransferase-like"/>
    <property type="match status" value="1"/>
</dbReference>
<dbReference type="GO" id="GO:0019243">
    <property type="term" value="P:methylglyoxal catabolic process to D-lactate via S-lactoyl-glutathione"/>
    <property type="evidence" value="ECO:0007669"/>
    <property type="project" value="TreeGrafter"/>
</dbReference>
<dbReference type="InterPro" id="IPR002818">
    <property type="entry name" value="DJ-1/PfpI"/>
</dbReference>
<evidence type="ECO:0000256" key="3">
    <source>
        <dbReference type="SAM" id="MobiDB-lite"/>
    </source>
</evidence>
<feature type="region of interest" description="Disordered" evidence="3">
    <location>
        <begin position="15"/>
        <end position="34"/>
    </location>
</feature>
<evidence type="ECO:0000259" key="4">
    <source>
        <dbReference type="Pfam" id="PF01965"/>
    </source>
</evidence>
<dbReference type="GO" id="GO:0019172">
    <property type="term" value="F:glyoxalase III activity"/>
    <property type="evidence" value="ECO:0007669"/>
    <property type="project" value="UniProtKB-EC"/>
</dbReference>